<gene>
    <name evidence="2" type="ORF">JK167_11840</name>
</gene>
<feature type="region of interest" description="Disordered" evidence="1">
    <location>
        <begin position="217"/>
        <end position="238"/>
    </location>
</feature>
<dbReference type="RefSeq" id="WP_211756767.1">
    <property type="nucleotide sequence ID" value="NZ_JAERKF010000017.1"/>
</dbReference>
<proteinExistence type="predicted"/>
<dbReference type="Gene3D" id="1.10.10.1400">
    <property type="entry name" value="Terminase, small subunit, N-terminal DNA-binding domain, HTH motif"/>
    <property type="match status" value="1"/>
</dbReference>
<reference evidence="2" key="1">
    <citation type="submission" date="2020-12" db="EMBL/GenBank/DDBJ databases">
        <authorList>
            <person name="Mcmullen J.G."/>
        </authorList>
    </citation>
    <scope>NUCLEOTIDE SEQUENCE</scope>
    <source>
        <strain evidence="2">Dm-2019-70</strain>
    </source>
</reference>
<organism evidence="2 3">
    <name type="scientific">Levilactobacillus brevis</name>
    <name type="common">Lactobacillus brevis</name>
    <dbReference type="NCBI Taxonomy" id="1580"/>
    <lineage>
        <taxon>Bacteria</taxon>
        <taxon>Bacillati</taxon>
        <taxon>Bacillota</taxon>
        <taxon>Bacilli</taxon>
        <taxon>Lactobacillales</taxon>
        <taxon>Lactobacillaceae</taxon>
        <taxon>Levilactobacillus</taxon>
    </lineage>
</organism>
<comment type="caution">
    <text evidence="2">The sequence shown here is derived from an EMBL/GenBank/DDBJ whole genome shotgun (WGS) entry which is preliminary data.</text>
</comment>
<dbReference type="AlphaFoldDB" id="A0AA41JTW7"/>
<dbReference type="Gene3D" id="1.10.10.60">
    <property type="entry name" value="Homeodomain-like"/>
    <property type="match status" value="1"/>
</dbReference>
<dbReference type="InterPro" id="IPR038713">
    <property type="entry name" value="Terminase_Gp1_N_sf"/>
</dbReference>
<evidence type="ECO:0000313" key="3">
    <source>
        <dbReference type="Proteomes" id="UP000676478"/>
    </source>
</evidence>
<dbReference type="Proteomes" id="UP000676478">
    <property type="component" value="Unassembled WGS sequence"/>
</dbReference>
<name>A0AA41JTW7_LEVBR</name>
<reference evidence="2" key="2">
    <citation type="submission" date="2022-09" db="EMBL/GenBank/DDBJ databases">
        <title>Genome-inferred correspondence between phylogeny and metabolic traits in the wild Drosophila gut microbiome.</title>
        <authorList>
            <person name="Bueno E."/>
            <person name="Blow F."/>
            <person name="Douglas A.E."/>
        </authorList>
    </citation>
    <scope>NUCLEOTIDE SEQUENCE</scope>
    <source>
        <strain evidence="2">Dm-2019-70</strain>
    </source>
</reference>
<dbReference type="EMBL" id="JAERKF010000017">
    <property type="protein sequence ID" value="MBS1011512.1"/>
    <property type="molecule type" value="Genomic_DNA"/>
</dbReference>
<accession>A0AA41JTW7</accession>
<sequence length="238" mass="26578">MTAKQEQAEKDYMAGMKYKDIATKYNVSINTVKAWKKRHGWQREPAGKVVPLNSKRVHPKIGERVHPKLAESNFQDDELTPQQELFAQLVGGQRLPLYRAYQIAYSKTKPKVATAMSQGSRLSNQANIKSRILKISETSAAENEWSLSKVVESLSFIHDEAKASVIADGLKKANSDALLNSLDRLTQLLQLSEHSKSEIRKIEAEADIAEAKATEIKNAHDNEDSTMIVDDLGDDSDD</sequence>
<protein>
    <submittedName>
        <fullName evidence="2">Terminase</fullName>
    </submittedName>
</protein>
<evidence type="ECO:0000256" key="1">
    <source>
        <dbReference type="SAM" id="MobiDB-lite"/>
    </source>
</evidence>
<evidence type="ECO:0000313" key="2">
    <source>
        <dbReference type="EMBL" id="MBS1011512.1"/>
    </source>
</evidence>